<dbReference type="EMBL" id="JADGJD010000309">
    <property type="protein sequence ID" value="KAJ3052269.1"/>
    <property type="molecule type" value="Genomic_DNA"/>
</dbReference>
<dbReference type="PANTHER" id="PTHR19846">
    <property type="entry name" value="WD40 REPEAT PROTEIN"/>
    <property type="match status" value="1"/>
</dbReference>
<dbReference type="GO" id="GO:0030621">
    <property type="term" value="F:U4 snRNA binding"/>
    <property type="evidence" value="ECO:0007669"/>
    <property type="project" value="TreeGrafter"/>
</dbReference>
<protein>
    <submittedName>
        <fullName evidence="6">U4/U6 small nuclear ribonucleoprotein Prp4</fullName>
    </submittedName>
</protein>
<dbReference type="PROSITE" id="PS50082">
    <property type="entry name" value="WD_REPEATS_2"/>
    <property type="match status" value="5"/>
</dbReference>
<dbReference type="Gene3D" id="4.10.280.110">
    <property type="entry name" value="Pre-mRNA processing factor 4 domain"/>
    <property type="match status" value="1"/>
</dbReference>
<dbReference type="SMART" id="SM00320">
    <property type="entry name" value="WD40"/>
    <property type="match status" value="5"/>
</dbReference>
<gene>
    <name evidence="6" type="primary">PRPF4</name>
    <name evidence="6" type="ORF">HK097_006589</name>
</gene>
<dbReference type="PRINTS" id="PR00320">
    <property type="entry name" value="GPROTEINBRPT"/>
</dbReference>
<organism evidence="6 7">
    <name type="scientific">Rhizophlyctis rosea</name>
    <dbReference type="NCBI Taxonomy" id="64517"/>
    <lineage>
        <taxon>Eukaryota</taxon>
        <taxon>Fungi</taxon>
        <taxon>Fungi incertae sedis</taxon>
        <taxon>Chytridiomycota</taxon>
        <taxon>Chytridiomycota incertae sedis</taxon>
        <taxon>Chytridiomycetes</taxon>
        <taxon>Rhizophlyctidales</taxon>
        <taxon>Rhizophlyctidaceae</taxon>
        <taxon>Rhizophlyctis</taxon>
    </lineage>
</organism>
<dbReference type="InterPro" id="IPR036322">
    <property type="entry name" value="WD40_repeat_dom_sf"/>
</dbReference>
<name>A0AAD5X225_9FUNG</name>
<keyword evidence="2" id="KW-0677">Repeat</keyword>
<dbReference type="PROSITE" id="PS50294">
    <property type="entry name" value="WD_REPEATS_REGION"/>
    <property type="match status" value="3"/>
</dbReference>
<dbReference type="Pfam" id="PF08799">
    <property type="entry name" value="PRP4"/>
    <property type="match status" value="1"/>
</dbReference>
<feature type="compositionally biased region" description="Low complexity" evidence="4">
    <location>
        <begin position="53"/>
        <end position="63"/>
    </location>
</feature>
<comment type="caution">
    <text evidence="6">The sequence shown here is derived from an EMBL/GenBank/DDBJ whole genome shotgun (WGS) entry which is preliminary data.</text>
</comment>
<dbReference type="Gene3D" id="2.130.10.10">
    <property type="entry name" value="YVTN repeat-like/Quinoprotein amine dehydrogenase"/>
    <property type="match status" value="2"/>
</dbReference>
<dbReference type="InterPro" id="IPR015943">
    <property type="entry name" value="WD40/YVTN_repeat-like_dom_sf"/>
</dbReference>
<feature type="repeat" description="WD" evidence="3">
    <location>
        <begin position="387"/>
        <end position="428"/>
    </location>
</feature>
<feature type="repeat" description="WD" evidence="3">
    <location>
        <begin position="253"/>
        <end position="302"/>
    </location>
</feature>
<dbReference type="AlphaFoldDB" id="A0AAD5X225"/>
<dbReference type="FunFam" id="2.130.10.10:FF:001211">
    <property type="entry name" value="CBN-PRP-4 protein"/>
    <property type="match status" value="1"/>
</dbReference>
<feature type="repeat" description="WD" evidence="3">
    <location>
        <begin position="211"/>
        <end position="252"/>
    </location>
</feature>
<dbReference type="PROSITE" id="PS00678">
    <property type="entry name" value="WD_REPEATS_1"/>
    <property type="match status" value="2"/>
</dbReference>
<dbReference type="SUPFAM" id="SSF158230">
    <property type="entry name" value="PRP4-like"/>
    <property type="match status" value="1"/>
</dbReference>
<accession>A0AAD5X225</accession>
<sequence length="440" mass="49764">MSGHDLSSFLTKPRIHYGSLEEHDRIVRGQSSFGQQRGLTLDELGDDDHQDTTESAARARAEQQAMLEEFERKKMAKSVAVPTIDAEVRRRLREEGEPQTLFGEGPADRRERLRGILVRKARESQLAPTSEQGESEEATESEEEEEEEEFFTLGRDELVDARRDIASFCIPRAKRRLAAHRAELEIPFTQRKRIKHEWYTHVKTFETKSLQYGDERPLSYCSFAPNSKVIATASFSGTLKLWSVPQLEKLHTLRGHNARVSGLDFHPNSTIGQSPSVLNLASGALDGSVHLWSFDKETPIASLQGHDMRVARVAFHPSGRYIGTASFDKTWRLWDAETQKELLMQEGHSREVFAIGFQGDGSLVATGGFDSIGRVWDLRTGRSIWTIEGHVKHILCLDWSPNGHQIATGSEDNAIRVWDVRQTKNVYTIPAHKNLVTQVR</sequence>
<evidence type="ECO:0000256" key="3">
    <source>
        <dbReference type="PROSITE-ProRule" id="PRU00221"/>
    </source>
</evidence>
<evidence type="ECO:0000313" key="6">
    <source>
        <dbReference type="EMBL" id="KAJ3052269.1"/>
    </source>
</evidence>
<keyword evidence="6" id="KW-0687">Ribonucleoprotein</keyword>
<evidence type="ECO:0000313" key="7">
    <source>
        <dbReference type="Proteomes" id="UP001212841"/>
    </source>
</evidence>
<evidence type="ECO:0000256" key="1">
    <source>
        <dbReference type="ARBA" id="ARBA00022574"/>
    </source>
</evidence>
<dbReference type="InterPro" id="IPR036285">
    <property type="entry name" value="PRP4-like_sf"/>
</dbReference>
<keyword evidence="7" id="KW-1185">Reference proteome</keyword>
<feature type="non-terminal residue" evidence="6">
    <location>
        <position position="1"/>
    </location>
</feature>
<dbReference type="GO" id="GO:0000398">
    <property type="term" value="P:mRNA splicing, via spliceosome"/>
    <property type="evidence" value="ECO:0007669"/>
    <property type="project" value="TreeGrafter"/>
</dbReference>
<proteinExistence type="predicted"/>
<dbReference type="InterPro" id="IPR019775">
    <property type="entry name" value="WD40_repeat_CS"/>
</dbReference>
<feature type="region of interest" description="Disordered" evidence="4">
    <location>
        <begin position="120"/>
        <end position="153"/>
    </location>
</feature>
<feature type="repeat" description="WD" evidence="3">
    <location>
        <begin position="303"/>
        <end position="344"/>
    </location>
</feature>
<keyword evidence="1 3" id="KW-0853">WD repeat</keyword>
<dbReference type="InterPro" id="IPR014906">
    <property type="entry name" value="PRP4-like"/>
</dbReference>
<dbReference type="Pfam" id="PF00400">
    <property type="entry name" value="WD40"/>
    <property type="match status" value="5"/>
</dbReference>
<dbReference type="CDD" id="cd00200">
    <property type="entry name" value="WD40"/>
    <property type="match status" value="1"/>
</dbReference>
<evidence type="ECO:0000256" key="2">
    <source>
        <dbReference type="ARBA" id="ARBA00022737"/>
    </source>
</evidence>
<dbReference type="Proteomes" id="UP001212841">
    <property type="component" value="Unassembled WGS sequence"/>
</dbReference>
<dbReference type="SUPFAM" id="SSF50978">
    <property type="entry name" value="WD40 repeat-like"/>
    <property type="match status" value="1"/>
</dbReference>
<evidence type="ECO:0000259" key="5">
    <source>
        <dbReference type="SMART" id="SM00500"/>
    </source>
</evidence>
<dbReference type="PANTHER" id="PTHR19846:SF0">
    <property type="entry name" value="PRE-MRNA PROCESSING FACTOR 4"/>
    <property type="match status" value="1"/>
</dbReference>
<feature type="domain" description="Pre-mRNA processing factor 4 (PRP4)-like" evidence="5">
    <location>
        <begin position="83"/>
        <end position="136"/>
    </location>
</feature>
<feature type="region of interest" description="Disordered" evidence="4">
    <location>
        <begin position="21"/>
        <end position="63"/>
    </location>
</feature>
<reference evidence="6" key="1">
    <citation type="submission" date="2020-05" db="EMBL/GenBank/DDBJ databases">
        <title>Phylogenomic resolution of chytrid fungi.</title>
        <authorList>
            <person name="Stajich J.E."/>
            <person name="Amses K."/>
            <person name="Simmons R."/>
            <person name="Seto K."/>
            <person name="Myers J."/>
            <person name="Bonds A."/>
            <person name="Quandt C.A."/>
            <person name="Barry K."/>
            <person name="Liu P."/>
            <person name="Grigoriev I."/>
            <person name="Longcore J.E."/>
            <person name="James T.Y."/>
        </authorList>
    </citation>
    <scope>NUCLEOTIDE SEQUENCE</scope>
    <source>
        <strain evidence="6">JEL0318</strain>
    </source>
</reference>
<dbReference type="InterPro" id="IPR001680">
    <property type="entry name" value="WD40_rpt"/>
</dbReference>
<feature type="compositionally biased region" description="Polar residues" evidence="4">
    <location>
        <begin position="29"/>
        <end position="38"/>
    </location>
</feature>
<evidence type="ECO:0000256" key="4">
    <source>
        <dbReference type="SAM" id="MobiDB-lite"/>
    </source>
</evidence>
<dbReference type="GO" id="GO:0046540">
    <property type="term" value="C:U4/U6 x U5 tri-snRNP complex"/>
    <property type="evidence" value="ECO:0007669"/>
    <property type="project" value="TreeGrafter"/>
</dbReference>
<dbReference type="SMART" id="SM00500">
    <property type="entry name" value="SFM"/>
    <property type="match status" value="1"/>
</dbReference>
<feature type="repeat" description="WD" evidence="3">
    <location>
        <begin position="345"/>
        <end position="386"/>
    </location>
</feature>
<dbReference type="GO" id="GO:0017070">
    <property type="term" value="F:U6 snRNA binding"/>
    <property type="evidence" value="ECO:0007669"/>
    <property type="project" value="TreeGrafter"/>
</dbReference>
<feature type="compositionally biased region" description="Acidic residues" evidence="4">
    <location>
        <begin position="133"/>
        <end position="150"/>
    </location>
</feature>
<dbReference type="InterPro" id="IPR020472">
    <property type="entry name" value="WD40_PAC1"/>
</dbReference>